<dbReference type="EMBL" id="PKGO01000006">
    <property type="protein sequence ID" value="PKY70143.1"/>
    <property type="molecule type" value="Genomic_DNA"/>
</dbReference>
<dbReference type="Proteomes" id="UP000242755">
    <property type="component" value="Unassembled WGS sequence"/>
</dbReference>
<sequence>MTAQPELSDSSNGGLPASAQASAQASQASQTNIAPGSIVLVRDEEGDIVETLRTDQWPL</sequence>
<reference evidence="2 3" key="1">
    <citation type="submission" date="2017-12" db="EMBL/GenBank/DDBJ databases">
        <title>Phylogenetic diversity of female urinary microbiome.</title>
        <authorList>
            <person name="Thomas-White K."/>
            <person name="Wolfe A.J."/>
        </authorList>
    </citation>
    <scope>NUCLEOTIDE SEQUENCE [LARGE SCALE GENOMIC DNA]</scope>
    <source>
        <strain evidence="2 3">UMB0426</strain>
    </source>
</reference>
<evidence type="ECO:0000313" key="2">
    <source>
        <dbReference type="EMBL" id="PKY70143.1"/>
    </source>
</evidence>
<feature type="region of interest" description="Disordered" evidence="1">
    <location>
        <begin position="1"/>
        <end position="39"/>
    </location>
</feature>
<accession>A0A2I1IGA3</accession>
<dbReference type="AlphaFoldDB" id="A0A2I1IGA3"/>
<feature type="compositionally biased region" description="Low complexity" evidence="1">
    <location>
        <begin position="17"/>
        <end position="30"/>
    </location>
</feature>
<proteinExistence type="predicted"/>
<protein>
    <submittedName>
        <fullName evidence="2">Uncharacterized protein</fullName>
    </submittedName>
</protein>
<name>A0A2I1IGA3_9MICO</name>
<evidence type="ECO:0000313" key="3">
    <source>
        <dbReference type="Proteomes" id="UP000242755"/>
    </source>
</evidence>
<evidence type="ECO:0000256" key="1">
    <source>
        <dbReference type="SAM" id="MobiDB-lite"/>
    </source>
</evidence>
<comment type="caution">
    <text evidence="2">The sequence shown here is derived from an EMBL/GenBank/DDBJ whole genome shotgun (WGS) entry which is preliminary data.</text>
</comment>
<feature type="compositionally biased region" description="Polar residues" evidence="1">
    <location>
        <begin position="1"/>
        <end position="13"/>
    </location>
</feature>
<organism evidence="2 3">
    <name type="scientific">Brevibacterium ravenspurgense</name>
    <dbReference type="NCBI Taxonomy" id="479117"/>
    <lineage>
        <taxon>Bacteria</taxon>
        <taxon>Bacillati</taxon>
        <taxon>Actinomycetota</taxon>
        <taxon>Actinomycetes</taxon>
        <taxon>Micrococcales</taxon>
        <taxon>Brevibacteriaceae</taxon>
        <taxon>Brevibacterium</taxon>
    </lineage>
</organism>
<gene>
    <name evidence="2" type="ORF">CYJ40_07115</name>
</gene>